<dbReference type="SUPFAM" id="SSF56112">
    <property type="entry name" value="Protein kinase-like (PK-like)"/>
    <property type="match status" value="1"/>
</dbReference>
<dbReference type="GO" id="GO:0019748">
    <property type="term" value="P:secondary metabolic process"/>
    <property type="evidence" value="ECO:0007669"/>
    <property type="project" value="InterPro"/>
</dbReference>
<keyword evidence="1" id="KW-0808">Transferase</keyword>
<dbReference type="Gene3D" id="3.90.1200.10">
    <property type="match status" value="1"/>
</dbReference>
<sequence length="299" mass="30863">MPPVVVPPALVAAMGDLHGDAGRAWCATLPAAVERAAARWGLDVGPPYPASYHWVAPAVRVDGAVVVLKLGLSGALAQEAVTLAAWQGQGAVDLLAAEPDHGGTMALLVRAARPGTDLCTLPDERAFPVLAAVARRLHGTRAARPDGVPDSRRRVALLRAGSPLVPAALTDRAAGVLERLLDSAAAPVLCHGDLHAANVLRDVGGWVAIDPHGVWGEPALDAGTALLNPPRAWATVPGLRDLLDRRVALLAAGLRVPAARVRAWGFVSATVAAVWTAQDHGRRDDDVLALAEALSDTGG</sequence>
<dbReference type="GO" id="GO:0016301">
    <property type="term" value="F:kinase activity"/>
    <property type="evidence" value="ECO:0007669"/>
    <property type="project" value="UniProtKB-KW"/>
</dbReference>
<gene>
    <name evidence="1" type="ORF">SAMN06893097_10998</name>
</gene>
<evidence type="ECO:0000313" key="2">
    <source>
        <dbReference type="Proteomes" id="UP000219514"/>
    </source>
</evidence>
<dbReference type="GO" id="GO:0016773">
    <property type="term" value="F:phosphotransferase activity, alcohol group as acceptor"/>
    <property type="evidence" value="ECO:0007669"/>
    <property type="project" value="InterPro"/>
</dbReference>
<protein>
    <submittedName>
        <fullName evidence="1">Streptomycin 6-kinase</fullName>
    </submittedName>
</protein>
<dbReference type="OrthoDB" id="3638028at2"/>
<evidence type="ECO:0000313" key="1">
    <source>
        <dbReference type="EMBL" id="SNX98018.1"/>
    </source>
</evidence>
<accession>A0A285EFX0</accession>
<dbReference type="InterPro" id="IPR006748">
    <property type="entry name" value="NH2Glyco/OHUrea_AB-resist_kin"/>
</dbReference>
<dbReference type="EMBL" id="OBDO01000009">
    <property type="protein sequence ID" value="SNX98018.1"/>
    <property type="molecule type" value="Genomic_DNA"/>
</dbReference>
<dbReference type="Proteomes" id="UP000219514">
    <property type="component" value="Unassembled WGS sequence"/>
</dbReference>
<dbReference type="RefSeq" id="WP_097207964.1">
    <property type="nucleotide sequence ID" value="NZ_JACHXB010000001.1"/>
</dbReference>
<dbReference type="Pfam" id="PF04655">
    <property type="entry name" value="APH_6_hur"/>
    <property type="match status" value="1"/>
</dbReference>
<keyword evidence="2" id="KW-1185">Reference proteome</keyword>
<organism evidence="1 2">
    <name type="scientific">Geodermatophilus sabuli</name>
    <dbReference type="NCBI Taxonomy" id="1564158"/>
    <lineage>
        <taxon>Bacteria</taxon>
        <taxon>Bacillati</taxon>
        <taxon>Actinomycetota</taxon>
        <taxon>Actinomycetes</taxon>
        <taxon>Geodermatophilales</taxon>
        <taxon>Geodermatophilaceae</taxon>
        <taxon>Geodermatophilus</taxon>
    </lineage>
</organism>
<reference evidence="1 2" key="1">
    <citation type="submission" date="2017-09" db="EMBL/GenBank/DDBJ databases">
        <authorList>
            <person name="Ehlers B."/>
            <person name="Leendertz F.H."/>
        </authorList>
    </citation>
    <scope>NUCLEOTIDE SEQUENCE [LARGE SCALE GENOMIC DNA]</scope>
    <source>
        <strain evidence="1 2">DSM 46844</strain>
    </source>
</reference>
<keyword evidence="1" id="KW-0418">Kinase</keyword>
<dbReference type="AlphaFoldDB" id="A0A285EFX0"/>
<dbReference type="InterPro" id="IPR011009">
    <property type="entry name" value="Kinase-like_dom_sf"/>
</dbReference>
<name>A0A285EFX0_9ACTN</name>
<proteinExistence type="predicted"/>